<dbReference type="KEGG" id="gtt:GUITHDRAFT_118022"/>
<accession>L1IIY8</accession>
<evidence type="ECO:0000313" key="3">
    <source>
        <dbReference type="Proteomes" id="UP000011087"/>
    </source>
</evidence>
<dbReference type="EMBL" id="JH993083">
    <property type="protein sequence ID" value="EKX35874.1"/>
    <property type="molecule type" value="Genomic_DNA"/>
</dbReference>
<reference evidence="2" key="3">
    <citation type="submission" date="2016-03" db="UniProtKB">
        <authorList>
            <consortium name="EnsemblProtists"/>
        </authorList>
    </citation>
    <scope>IDENTIFICATION</scope>
</reference>
<proteinExistence type="predicted"/>
<evidence type="ECO:0008006" key="4">
    <source>
        <dbReference type="Google" id="ProtNLM"/>
    </source>
</evidence>
<gene>
    <name evidence="1" type="ORF">GUITHDRAFT_118022</name>
</gene>
<evidence type="ECO:0000313" key="2">
    <source>
        <dbReference type="EnsemblProtists" id="EKX35874"/>
    </source>
</evidence>
<dbReference type="HOGENOM" id="CLU_1457092_0_0_1"/>
<evidence type="ECO:0000313" key="1">
    <source>
        <dbReference type="EMBL" id="EKX35874.1"/>
    </source>
</evidence>
<dbReference type="EnsemblProtists" id="EKX35874">
    <property type="protein sequence ID" value="EKX35874"/>
    <property type="gene ID" value="GUITHDRAFT_118022"/>
</dbReference>
<keyword evidence="3" id="KW-1185">Reference proteome</keyword>
<organism evidence="1">
    <name type="scientific">Guillardia theta (strain CCMP2712)</name>
    <name type="common">Cryptophyte</name>
    <dbReference type="NCBI Taxonomy" id="905079"/>
    <lineage>
        <taxon>Eukaryota</taxon>
        <taxon>Cryptophyceae</taxon>
        <taxon>Pyrenomonadales</taxon>
        <taxon>Geminigeraceae</taxon>
        <taxon>Guillardia</taxon>
    </lineage>
</organism>
<protein>
    <recommendedName>
        <fullName evidence="4">EF-hand domain-containing protein</fullName>
    </recommendedName>
</protein>
<dbReference type="RefSeq" id="XP_005822854.1">
    <property type="nucleotide sequence ID" value="XM_005822797.1"/>
</dbReference>
<reference evidence="1 3" key="1">
    <citation type="journal article" date="2012" name="Nature">
        <title>Algal genomes reveal evolutionary mosaicism and the fate of nucleomorphs.</title>
        <authorList>
            <consortium name="DOE Joint Genome Institute"/>
            <person name="Curtis B.A."/>
            <person name="Tanifuji G."/>
            <person name="Burki F."/>
            <person name="Gruber A."/>
            <person name="Irimia M."/>
            <person name="Maruyama S."/>
            <person name="Arias M.C."/>
            <person name="Ball S.G."/>
            <person name="Gile G.H."/>
            <person name="Hirakawa Y."/>
            <person name="Hopkins J.F."/>
            <person name="Kuo A."/>
            <person name="Rensing S.A."/>
            <person name="Schmutz J."/>
            <person name="Symeonidi A."/>
            <person name="Elias M."/>
            <person name="Eveleigh R.J."/>
            <person name="Herman E.K."/>
            <person name="Klute M.J."/>
            <person name="Nakayama T."/>
            <person name="Obornik M."/>
            <person name="Reyes-Prieto A."/>
            <person name="Armbrust E.V."/>
            <person name="Aves S.J."/>
            <person name="Beiko R.G."/>
            <person name="Coutinho P."/>
            <person name="Dacks J.B."/>
            <person name="Durnford D.G."/>
            <person name="Fast N.M."/>
            <person name="Green B.R."/>
            <person name="Grisdale C.J."/>
            <person name="Hempel F."/>
            <person name="Henrissat B."/>
            <person name="Hoppner M.P."/>
            <person name="Ishida K."/>
            <person name="Kim E."/>
            <person name="Koreny L."/>
            <person name="Kroth P.G."/>
            <person name="Liu Y."/>
            <person name="Malik S.B."/>
            <person name="Maier U.G."/>
            <person name="McRose D."/>
            <person name="Mock T."/>
            <person name="Neilson J.A."/>
            <person name="Onodera N.T."/>
            <person name="Poole A.M."/>
            <person name="Pritham E.J."/>
            <person name="Richards T.A."/>
            <person name="Rocap G."/>
            <person name="Roy S.W."/>
            <person name="Sarai C."/>
            <person name="Schaack S."/>
            <person name="Shirato S."/>
            <person name="Slamovits C.H."/>
            <person name="Spencer D.F."/>
            <person name="Suzuki S."/>
            <person name="Worden A.Z."/>
            <person name="Zauner S."/>
            <person name="Barry K."/>
            <person name="Bell C."/>
            <person name="Bharti A.K."/>
            <person name="Crow J.A."/>
            <person name="Grimwood J."/>
            <person name="Kramer R."/>
            <person name="Lindquist E."/>
            <person name="Lucas S."/>
            <person name="Salamov A."/>
            <person name="McFadden G.I."/>
            <person name="Lane C.E."/>
            <person name="Keeling P.J."/>
            <person name="Gray M.W."/>
            <person name="Grigoriev I.V."/>
            <person name="Archibald J.M."/>
        </authorList>
    </citation>
    <scope>NUCLEOTIDE SEQUENCE</scope>
    <source>
        <strain evidence="1 3">CCMP2712</strain>
    </source>
</reference>
<name>L1IIY8_GUITC</name>
<dbReference type="Proteomes" id="UP000011087">
    <property type="component" value="Unassembled WGS sequence"/>
</dbReference>
<dbReference type="PaxDb" id="55529-EKX35874"/>
<dbReference type="GeneID" id="17292573"/>
<dbReference type="AlphaFoldDB" id="L1IIY8"/>
<sequence length="186" mass="21576">MGSVESCCCCAEQSQTQPKLKVVNQRQVNRSFKPFLYSPDQGCQRGVSPRHSYQESRNYIQFQDPPQTSSRSKIAFSDQRPDVMLEVFRRFPSYRNGKVVLQDIEQNMRTVFPKAYKLQDLSTSIAMARKHADFDQVDIEGFRKFFSIHFKSVYDEAVIRFEGKFDEMVDSETLESAEGEESKLRA</sequence>
<reference evidence="3" key="2">
    <citation type="submission" date="2012-11" db="EMBL/GenBank/DDBJ databases">
        <authorList>
            <person name="Kuo A."/>
            <person name="Curtis B.A."/>
            <person name="Tanifuji G."/>
            <person name="Burki F."/>
            <person name="Gruber A."/>
            <person name="Irimia M."/>
            <person name="Maruyama S."/>
            <person name="Arias M.C."/>
            <person name="Ball S.G."/>
            <person name="Gile G.H."/>
            <person name="Hirakawa Y."/>
            <person name="Hopkins J.F."/>
            <person name="Rensing S.A."/>
            <person name="Schmutz J."/>
            <person name="Symeonidi A."/>
            <person name="Elias M."/>
            <person name="Eveleigh R.J."/>
            <person name="Herman E.K."/>
            <person name="Klute M.J."/>
            <person name="Nakayama T."/>
            <person name="Obornik M."/>
            <person name="Reyes-Prieto A."/>
            <person name="Armbrust E.V."/>
            <person name="Aves S.J."/>
            <person name="Beiko R.G."/>
            <person name="Coutinho P."/>
            <person name="Dacks J.B."/>
            <person name="Durnford D.G."/>
            <person name="Fast N.M."/>
            <person name="Green B.R."/>
            <person name="Grisdale C."/>
            <person name="Hempe F."/>
            <person name="Henrissat B."/>
            <person name="Hoppner M.P."/>
            <person name="Ishida K.-I."/>
            <person name="Kim E."/>
            <person name="Koreny L."/>
            <person name="Kroth P.G."/>
            <person name="Liu Y."/>
            <person name="Malik S.-B."/>
            <person name="Maier U.G."/>
            <person name="McRose D."/>
            <person name="Mock T."/>
            <person name="Neilson J.A."/>
            <person name="Onodera N.T."/>
            <person name="Poole A.M."/>
            <person name="Pritham E.J."/>
            <person name="Richards T.A."/>
            <person name="Rocap G."/>
            <person name="Roy S.W."/>
            <person name="Sarai C."/>
            <person name="Schaack S."/>
            <person name="Shirato S."/>
            <person name="Slamovits C.H."/>
            <person name="Spencer D.F."/>
            <person name="Suzuki S."/>
            <person name="Worden A.Z."/>
            <person name="Zauner S."/>
            <person name="Barry K."/>
            <person name="Bell C."/>
            <person name="Bharti A.K."/>
            <person name="Crow J.A."/>
            <person name="Grimwood J."/>
            <person name="Kramer R."/>
            <person name="Lindquist E."/>
            <person name="Lucas S."/>
            <person name="Salamov A."/>
            <person name="McFadden G.I."/>
            <person name="Lane C.E."/>
            <person name="Keeling P.J."/>
            <person name="Gray M.W."/>
            <person name="Grigoriev I.V."/>
            <person name="Archibald J.M."/>
        </authorList>
    </citation>
    <scope>NUCLEOTIDE SEQUENCE</scope>
    <source>
        <strain evidence="3">CCMP2712</strain>
    </source>
</reference>